<name>A0ABM1TK34_LIMPO</name>
<evidence type="ECO:0000259" key="8">
    <source>
        <dbReference type="PROSITE" id="PS50853"/>
    </source>
</evidence>
<sequence length="850" mass="95269">MSVVIYHFWWICWLWTAMTATWLKQEPASKEKPFASILYTAVVRGKVALPCDISSPSADDSAALILWYKDDSAQPIYTLDARRGSVDHAHQSSIPELESRAYFNMINRPAFLQLDPVKEDDAGEYRCRVDFHKARTVNTVITLKVIVPPREPIIVDENRQQLKGLVGPFNEGQPLSLTCSVVGGKPRPSLTWWQDYTLLDDNYTFISDEVVVNKIVIPEIERDDLRTVLTCQASNNNITIPASTTITLKLNLKPLEVDITPARRPMSANKKIELTCVSHGSRPPATITWWKESQQIMPSVESVKTEGETAISTLTYMPSVEDNGKYLGCRAENPRIPGSAIEKGWNVEIQYTPNVSLRVVSGAEDGMVKEGDDVTFECDIQAHPWVHEINWHFNGRQLVNDPSLGIMISSQTLVLRNVSRRMRGRFSCSAANVEGLGISDDMFLKVKYSPVCQPFQKSVYGVLNQESIDVECQLDADPRDIKFFWRFNSSTKVTNTILHKIHSEFQSIASYRIQTSEDYGTLMCWGENSIGVQREPCVFKIIPAEAPEPVQNCTVFNRTEELILVECLEGFNGGLEQTFIMEVYTKESGTLYAKVSSHVPIFLVNGLTPGTFFILLVYAVNRCGRSSVVRISTSTVRQAEKLTRNRGGVYVFNPVLTVFISATVALVFFIVILVIVIKVKKRSDLKAQQESNTKNKLDVPLQKHAEDENEEGPDIIPAKNLNRRFLICYDHDSDETCLQLHATPSSTQSYCTAGKVLVRSHSPDQGVMLFPESTYRSPTQKTDTIALQKLSSPRPKDQRQRNAIAPGTSRHAVIEDNKLDPSSQDHQVGVTDVSTKTAKSVLIKKQESAV</sequence>
<dbReference type="SMART" id="SM00408">
    <property type="entry name" value="IGc2"/>
    <property type="match status" value="3"/>
</dbReference>
<feature type="domain" description="Ig-like" evidence="7">
    <location>
        <begin position="450"/>
        <end position="524"/>
    </location>
</feature>
<proteinExistence type="predicted"/>
<dbReference type="InterPro" id="IPR003961">
    <property type="entry name" value="FN3_dom"/>
</dbReference>
<dbReference type="InterPro" id="IPR003599">
    <property type="entry name" value="Ig_sub"/>
</dbReference>
<feature type="compositionally biased region" description="Basic and acidic residues" evidence="4">
    <location>
        <begin position="689"/>
        <end position="706"/>
    </location>
</feature>
<feature type="chain" id="PRO_5046922361" evidence="6">
    <location>
        <begin position="20"/>
        <end position="850"/>
    </location>
</feature>
<dbReference type="PANTHER" id="PTHR23278">
    <property type="entry name" value="SIDESTEP PROTEIN"/>
    <property type="match status" value="1"/>
</dbReference>
<dbReference type="InterPro" id="IPR007110">
    <property type="entry name" value="Ig-like_dom"/>
</dbReference>
<feature type="domain" description="Ig-like" evidence="7">
    <location>
        <begin position="33"/>
        <end position="138"/>
    </location>
</feature>
<evidence type="ECO:0000313" key="9">
    <source>
        <dbReference type="Proteomes" id="UP000694941"/>
    </source>
</evidence>
<evidence type="ECO:0000256" key="4">
    <source>
        <dbReference type="SAM" id="MobiDB-lite"/>
    </source>
</evidence>
<dbReference type="PROSITE" id="PS50853">
    <property type="entry name" value="FN3"/>
    <property type="match status" value="1"/>
</dbReference>
<organism evidence="9 10">
    <name type="scientific">Limulus polyphemus</name>
    <name type="common">Atlantic horseshoe crab</name>
    <dbReference type="NCBI Taxonomy" id="6850"/>
    <lineage>
        <taxon>Eukaryota</taxon>
        <taxon>Metazoa</taxon>
        <taxon>Ecdysozoa</taxon>
        <taxon>Arthropoda</taxon>
        <taxon>Chelicerata</taxon>
        <taxon>Merostomata</taxon>
        <taxon>Xiphosura</taxon>
        <taxon>Limulidae</taxon>
        <taxon>Limulus</taxon>
    </lineage>
</organism>
<feature type="domain" description="Ig-like" evidence="7">
    <location>
        <begin position="254"/>
        <end position="348"/>
    </location>
</feature>
<reference evidence="10" key="1">
    <citation type="submission" date="2025-08" db="UniProtKB">
        <authorList>
            <consortium name="RefSeq"/>
        </authorList>
    </citation>
    <scope>IDENTIFICATION</scope>
    <source>
        <tissue evidence="10">Muscle</tissue>
    </source>
</reference>
<dbReference type="SUPFAM" id="SSF49265">
    <property type="entry name" value="Fibronectin type III"/>
    <property type="match status" value="1"/>
</dbReference>
<dbReference type="Proteomes" id="UP000694941">
    <property type="component" value="Unplaced"/>
</dbReference>
<keyword evidence="5" id="KW-1133">Transmembrane helix</keyword>
<keyword evidence="2 5" id="KW-0472">Membrane</keyword>
<dbReference type="InterPro" id="IPR036179">
    <property type="entry name" value="Ig-like_dom_sf"/>
</dbReference>
<accession>A0ABM1TK34</accession>
<dbReference type="Gene3D" id="2.60.40.10">
    <property type="entry name" value="Immunoglobulins"/>
    <property type="match status" value="5"/>
</dbReference>
<dbReference type="SUPFAM" id="SSF48726">
    <property type="entry name" value="Immunoglobulin"/>
    <property type="match status" value="5"/>
</dbReference>
<evidence type="ECO:0000259" key="7">
    <source>
        <dbReference type="PROSITE" id="PS50835"/>
    </source>
</evidence>
<dbReference type="InterPro" id="IPR036116">
    <property type="entry name" value="FN3_sf"/>
</dbReference>
<keyword evidence="6" id="KW-0732">Signal</keyword>
<dbReference type="Pfam" id="PF08205">
    <property type="entry name" value="C2-set_2"/>
    <property type="match status" value="1"/>
</dbReference>
<feature type="signal peptide" evidence="6">
    <location>
        <begin position="1"/>
        <end position="19"/>
    </location>
</feature>
<evidence type="ECO:0000256" key="5">
    <source>
        <dbReference type="SAM" id="Phobius"/>
    </source>
</evidence>
<evidence type="ECO:0000256" key="2">
    <source>
        <dbReference type="ARBA" id="ARBA00023136"/>
    </source>
</evidence>
<feature type="region of interest" description="Disordered" evidence="4">
    <location>
        <begin position="689"/>
        <end position="714"/>
    </location>
</feature>
<dbReference type="InterPro" id="IPR013162">
    <property type="entry name" value="CD80_C2-set"/>
</dbReference>
<dbReference type="PANTHER" id="PTHR23278:SF19">
    <property type="entry name" value="OBSCURIN"/>
    <property type="match status" value="1"/>
</dbReference>
<feature type="region of interest" description="Disordered" evidence="4">
    <location>
        <begin position="791"/>
        <end position="850"/>
    </location>
</feature>
<feature type="transmembrane region" description="Helical" evidence="5">
    <location>
        <begin position="655"/>
        <end position="677"/>
    </location>
</feature>
<evidence type="ECO:0000313" key="10">
    <source>
        <dbReference type="RefSeq" id="XP_022256240.1"/>
    </source>
</evidence>
<keyword evidence="9" id="KW-1185">Reference proteome</keyword>
<dbReference type="GeneID" id="106471054"/>
<feature type="domain" description="Ig-like" evidence="7">
    <location>
        <begin position="353"/>
        <end position="439"/>
    </location>
</feature>
<keyword evidence="5" id="KW-0812">Transmembrane</keyword>
<feature type="compositionally biased region" description="Polar residues" evidence="4">
    <location>
        <begin position="820"/>
        <end position="838"/>
    </location>
</feature>
<dbReference type="SMART" id="SM00409">
    <property type="entry name" value="IG"/>
    <property type="match status" value="4"/>
</dbReference>
<keyword evidence="3" id="KW-1015">Disulfide bond</keyword>
<protein>
    <submittedName>
        <fullName evidence="10">Hemicentin-1-like isoform X1</fullName>
    </submittedName>
</protein>
<dbReference type="InterPro" id="IPR013783">
    <property type="entry name" value="Ig-like_fold"/>
</dbReference>
<gene>
    <name evidence="10" type="primary">LOC106471054</name>
</gene>
<dbReference type="Pfam" id="PF13927">
    <property type="entry name" value="Ig_3"/>
    <property type="match status" value="1"/>
</dbReference>
<feature type="domain" description="Ig-like" evidence="7">
    <location>
        <begin position="152"/>
        <end position="247"/>
    </location>
</feature>
<dbReference type="RefSeq" id="XP_022256240.1">
    <property type="nucleotide sequence ID" value="XM_022400532.1"/>
</dbReference>
<comment type="subcellular location">
    <subcellularLocation>
        <location evidence="1">Membrane</location>
        <topology evidence="1">Single-pass membrane protein</topology>
    </subcellularLocation>
</comment>
<evidence type="ECO:0000256" key="3">
    <source>
        <dbReference type="ARBA" id="ARBA00023157"/>
    </source>
</evidence>
<evidence type="ECO:0000256" key="6">
    <source>
        <dbReference type="SAM" id="SignalP"/>
    </source>
</evidence>
<feature type="transmembrane region" description="Helical" evidence="5">
    <location>
        <begin position="601"/>
        <end position="620"/>
    </location>
</feature>
<dbReference type="PROSITE" id="PS50835">
    <property type="entry name" value="IG_LIKE"/>
    <property type="match status" value="5"/>
</dbReference>
<dbReference type="InterPro" id="IPR003598">
    <property type="entry name" value="Ig_sub2"/>
</dbReference>
<evidence type="ECO:0000256" key="1">
    <source>
        <dbReference type="ARBA" id="ARBA00004167"/>
    </source>
</evidence>
<feature type="domain" description="Fibronectin type-III" evidence="8">
    <location>
        <begin position="546"/>
        <end position="639"/>
    </location>
</feature>